<evidence type="ECO:0000313" key="2">
    <source>
        <dbReference type="EMBL" id="ELK06596.1"/>
    </source>
</evidence>
<feature type="region of interest" description="Disordered" evidence="1">
    <location>
        <begin position="1"/>
        <end position="226"/>
    </location>
</feature>
<feature type="compositionally biased region" description="Low complexity" evidence="1">
    <location>
        <begin position="210"/>
        <end position="222"/>
    </location>
</feature>
<proteinExistence type="predicted"/>
<feature type="compositionally biased region" description="Basic and acidic residues" evidence="1">
    <location>
        <begin position="167"/>
        <end position="182"/>
    </location>
</feature>
<dbReference type="EMBL" id="KB031030">
    <property type="protein sequence ID" value="ELK06596.1"/>
    <property type="molecule type" value="Genomic_DNA"/>
</dbReference>
<gene>
    <name evidence="2" type="ORF">PAL_GLEAN10022956</name>
</gene>
<feature type="compositionally biased region" description="Low complexity" evidence="1">
    <location>
        <begin position="65"/>
        <end position="82"/>
    </location>
</feature>
<dbReference type="AlphaFoldDB" id="L5K739"/>
<sequence length="273" mass="28277">MKEPPSNLQVRRPVRAPHSPQPRHLRSRPSPPRGQPVPPASTRRAGPPYQCSHPARTETHPIPGEPLSPSLSQSPPGLSPTPASQSFGRCSASPLTSAAHAGGASSCGKTARRWPQVEASEPSPALGSALSPTACGDRRARGASREHVGLPNIRLGSSVGGAGAKPHSGDGSRDGAASREVPEVPQPGGRLRGHRPCGTDGAGAEGTGTGPTLLGPWTDPLPASESVRHSPELLLACPPRPPHGRHCWTCRSHGQGSVSRSTARARMGPRLIF</sequence>
<organism evidence="2 3">
    <name type="scientific">Pteropus alecto</name>
    <name type="common">Black flying fox</name>
    <dbReference type="NCBI Taxonomy" id="9402"/>
    <lineage>
        <taxon>Eukaryota</taxon>
        <taxon>Metazoa</taxon>
        <taxon>Chordata</taxon>
        <taxon>Craniata</taxon>
        <taxon>Vertebrata</taxon>
        <taxon>Euteleostomi</taxon>
        <taxon>Mammalia</taxon>
        <taxon>Eutheria</taxon>
        <taxon>Laurasiatheria</taxon>
        <taxon>Chiroptera</taxon>
        <taxon>Yinpterochiroptera</taxon>
        <taxon>Pteropodoidea</taxon>
        <taxon>Pteropodidae</taxon>
        <taxon>Pteropodinae</taxon>
        <taxon>Pteropus</taxon>
    </lineage>
</organism>
<dbReference type="Proteomes" id="UP000010552">
    <property type="component" value="Unassembled WGS sequence"/>
</dbReference>
<protein>
    <submittedName>
        <fullName evidence="2">Uncharacterized protein</fullName>
    </submittedName>
</protein>
<feature type="compositionally biased region" description="Basic and acidic residues" evidence="1">
    <location>
        <begin position="136"/>
        <end position="148"/>
    </location>
</feature>
<reference evidence="3" key="1">
    <citation type="journal article" date="2013" name="Science">
        <title>Comparative analysis of bat genomes provides insight into the evolution of flight and immunity.</title>
        <authorList>
            <person name="Zhang G."/>
            <person name="Cowled C."/>
            <person name="Shi Z."/>
            <person name="Huang Z."/>
            <person name="Bishop-Lilly K.A."/>
            <person name="Fang X."/>
            <person name="Wynne J.W."/>
            <person name="Xiong Z."/>
            <person name="Baker M.L."/>
            <person name="Zhao W."/>
            <person name="Tachedjian M."/>
            <person name="Zhu Y."/>
            <person name="Zhou P."/>
            <person name="Jiang X."/>
            <person name="Ng J."/>
            <person name="Yang L."/>
            <person name="Wu L."/>
            <person name="Xiao J."/>
            <person name="Feng Y."/>
            <person name="Chen Y."/>
            <person name="Sun X."/>
            <person name="Zhang Y."/>
            <person name="Marsh G.A."/>
            <person name="Crameri G."/>
            <person name="Broder C.C."/>
            <person name="Frey K.G."/>
            <person name="Wang L.F."/>
            <person name="Wang J."/>
        </authorList>
    </citation>
    <scope>NUCLEOTIDE SEQUENCE [LARGE SCALE GENOMIC DNA]</scope>
</reference>
<feature type="region of interest" description="Disordered" evidence="1">
    <location>
        <begin position="251"/>
        <end position="273"/>
    </location>
</feature>
<feature type="compositionally biased region" description="Polar residues" evidence="1">
    <location>
        <begin position="252"/>
        <end position="262"/>
    </location>
</feature>
<feature type="compositionally biased region" description="Polar residues" evidence="1">
    <location>
        <begin position="83"/>
        <end position="96"/>
    </location>
</feature>
<name>L5K739_PTEAL</name>
<accession>L5K739</accession>
<keyword evidence="3" id="KW-1185">Reference proteome</keyword>
<feature type="compositionally biased region" description="Gly residues" evidence="1">
    <location>
        <begin position="200"/>
        <end position="209"/>
    </location>
</feature>
<feature type="compositionally biased region" description="Pro residues" evidence="1">
    <location>
        <begin position="29"/>
        <end position="39"/>
    </location>
</feature>
<evidence type="ECO:0000313" key="3">
    <source>
        <dbReference type="Proteomes" id="UP000010552"/>
    </source>
</evidence>
<evidence type="ECO:0000256" key="1">
    <source>
        <dbReference type="SAM" id="MobiDB-lite"/>
    </source>
</evidence>
<feature type="compositionally biased region" description="Low complexity" evidence="1">
    <location>
        <begin position="97"/>
        <end position="108"/>
    </location>
</feature>
<dbReference type="InParanoid" id="L5K739"/>